<dbReference type="PANTHER" id="PTHR24015:SF1934">
    <property type="entry name" value="PENTATRICOPEPTIDE REPEAT-CONTAINING PROTEIN"/>
    <property type="match status" value="1"/>
</dbReference>
<feature type="chain" id="PRO_5047402158" description="DYW domain-containing protein" evidence="4">
    <location>
        <begin position="23"/>
        <end position="715"/>
    </location>
</feature>
<feature type="signal peptide" evidence="4">
    <location>
        <begin position="1"/>
        <end position="22"/>
    </location>
</feature>
<dbReference type="EMBL" id="JAFEMO010000013">
    <property type="protein sequence ID" value="KAH7550581.1"/>
    <property type="molecule type" value="Genomic_DNA"/>
</dbReference>
<evidence type="ECO:0000256" key="3">
    <source>
        <dbReference type="PROSITE-ProRule" id="PRU00708"/>
    </source>
</evidence>
<dbReference type="PANTHER" id="PTHR24015">
    <property type="entry name" value="OS07G0578800 PROTEIN-RELATED"/>
    <property type="match status" value="1"/>
</dbReference>
<dbReference type="PROSITE" id="PS51375">
    <property type="entry name" value="PPR"/>
    <property type="match status" value="5"/>
</dbReference>
<dbReference type="InterPro" id="IPR032867">
    <property type="entry name" value="DYW_dom"/>
</dbReference>
<organism evidence="6 7">
    <name type="scientific">Xanthoceras sorbifolium</name>
    <dbReference type="NCBI Taxonomy" id="99658"/>
    <lineage>
        <taxon>Eukaryota</taxon>
        <taxon>Viridiplantae</taxon>
        <taxon>Streptophyta</taxon>
        <taxon>Embryophyta</taxon>
        <taxon>Tracheophyta</taxon>
        <taxon>Spermatophyta</taxon>
        <taxon>Magnoliopsida</taxon>
        <taxon>eudicotyledons</taxon>
        <taxon>Gunneridae</taxon>
        <taxon>Pentapetalae</taxon>
        <taxon>rosids</taxon>
        <taxon>malvids</taxon>
        <taxon>Sapindales</taxon>
        <taxon>Sapindaceae</taxon>
        <taxon>Xanthoceroideae</taxon>
        <taxon>Xanthoceras</taxon>
    </lineage>
</organism>
<feature type="repeat" description="PPR" evidence="3">
    <location>
        <begin position="378"/>
        <end position="413"/>
    </location>
</feature>
<evidence type="ECO:0000313" key="6">
    <source>
        <dbReference type="EMBL" id="KAH7550581.1"/>
    </source>
</evidence>
<name>A0ABQ8H9L9_9ROSI</name>
<gene>
    <name evidence="6" type="ORF">JRO89_XS13G0225200</name>
</gene>
<comment type="caution">
    <text evidence="6">The sequence shown here is derived from an EMBL/GenBank/DDBJ whole genome shotgun (WGS) entry which is preliminary data.</text>
</comment>
<keyword evidence="7" id="KW-1185">Reference proteome</keyword>
<keyword evidence="2" id="KW-0677">Repeat</keyword>
<dbReference type="InterPro" id="IPR046848">
    <property type="entry name" value="E_motif"/>
</dbReference>
<evidence type="ECO:0000256" key="4">
    <source>
        <dbReference type="SAM" id="SignalP"/>
    </source>
</evidence>
<evidence type="ECO:0000256" key="2">
    <source>
        <dbReference type="ARBA" id="ARBA00022737"/>
    </source>
</evidence>
<proteinExistence type="inferred from homology"/>
<dbReference type="Pfam" id="PF20431">
    <property type="entry name" value="E_motif"/>
    <property type="match status" value="1"/>
</dbReference>
<dbReference type="Pfam" id="PF13041">
    <property type="entry name" value="PPR_2"/>
    <property type="match status" value="4"/>
</dbReference>
<reference evidence="6 7" key="1">
    <citation type="submission" date="2021-02" db="EMBL/GenBank/DDBJ databases">
        <title>Plant Genome Project.</title>
        <authorList>
            <person name="Zhang R.-G."/>
        </authorList>
    </citation>
    <scope>NUCLEOTIDE SEQUENCE [LARGE SCALE GENOMIC DNA]</scope>
    <source>
        <tissue evidence="6">Leaves</tissue>
    </source>
</reference>
<dbReference type="InterPro" id="IPR002885">
    <property type="entry name" value="PPR_rpt"/>
</dbReference>
<dbReference type="NCBIfam" id="TIGR00756">
    <property type="entry name" value="PPR"/>
    <property type="match status" value="5"/>
</dbReference>
<dbReference type="InterPro" id="IPR046960">
    <property type="entry name" value="PPR_At4g14850-like_plant"/>
</dbReference>
<feature type="repeat" description="PPR" evidence="3">
    <location>
        <begin position="414"/>
        <end position="444"/>
    </location>
</feature>
<evidence type="ECO:0000313" key="7">
    <source>
        <dbReference type="Proteomes" id="UP000827721"/>
    </source>
</evidence>
<dbReference type="Pfam" id="PF14432">
    <property type="entry name" value="DYW_deaminase"/>
    <property type="match status" value="1"/>
</dbReference>
<feature type="repeat" description="PPR" evidence="3">
    <location>
        <begin position="277"/>
        <end position="311"/>
    </location>
</feature>
<dbReference type="Gene3D" id="1.25.40.10">
    <property type="entry name" value="Tetratricopeptide repeat domain"/>
    <property type="match status" value="4"/>
</dbReference>
<protein>
    <recommendedName>
        <fullName evidence="5">DYW domain-containing protein</fullName>
    </recommendedName>
</protein>
<evidence type="ECO:0000256" key="1">
    <source>
        <dbReference type="ARBA" id="ARBA00006643"/>
    </source>
</evidence>
<accession>A0ABQ8H9L9</accession>
<keyword evidence="4" id="KW-0732">Signal</keyword>
<sequence>MLRSGFLGNNFTFPLLLKACAALNSIWDGKKLHSHVLQLGFQADPFVQTALIDMYSKCSHLSFSKKVFDEMHMSIRTSVSWNSMVSAYCRASLIDDAILVLKQMCVLGMELTASTFVSVISGCSLRQGLSMHCCVFKLGLINSEIPLANSAMSMYAKYDCVGEARLIFDEMGESSIISWTTIIGGYVNIGNVSEAFAMFNQLRQRGVAPDLVVFVSLISGCIHAGNLLLAASVHSLLLKSVCNNNEDPLDNLLISMYANCRDLGSARRVFDMVHDKNVFLWTSMIAGYTHSGYPAEAFDLFKRLLRTSIRPNEATLATILSACADLGSLGMGKEIEEYIMLHGLGSNQKVQTSLIHMYSKCGSIKRAKEVFDTVTNKDLAVWSAMIYGYAIHGMGHEALSLFRKMQHLKGIKPDAVVYTSVLLACSHSGMVEDGLMYFESMKNDFGIEPSLEHYTCLVDLLGRAGCFDLALRTINDIPVQVQAKVWAPLLSACRKHRSIELGEFAARKLLTLNHQSTGNYVLMANLYTSAGKWKEAAKARSLMDDRGLVKEPGWSQVEVDGSMHVFVAGDRSHHLSIDIYKMLDELNVKLLEAGERLAIAFGLFSTKAGTTLRIMKNLRTCDCHSALKFISKITGRHLIVRDWAKVLKLVQGRVYQCAKSWMIGSSVMNKAIAGAPEGETIYLCQLLFSRRSIEFGKSGCGCFTEKSTHSQKLLG</sequence>
<comment type="similarity">
    <text evidence="1">Belongs to the PPR family. PCMP-H subfamily.</text>
</comment>
<dbReference type="InterPro" id="IPR011990">
    <property type="entry name" value="TPR-like_helical_dom_sf"/>
</dbReference>
<dbReference type="Pfam" id="PF01535">
    <property type="entry name" value="PPR"/>
    <property type="match status" value="3"/>
</dbReference>
<feature type="repeat" description="PPR" evidence="3">
    <location>
        <begin position="175"/>
        <end position="209"/>
    </location>
</feature>
<dbReference type="Proteomes" id="UP000827721">
    <property type="component" value="Unassembled WGS sequence"/>
</dbReference>
<feature type="domain" description="DYW" evidence="5">
    <location>
        <begin position="585"/>
        <end position="661"/>
    </location>
</feature>
<evidence type="ECO:0000259" key="5">
    <source>
        <dbReference type="Pfam" id="PF14432"/>
    </source>
</evidence>
<feature type="repeat" description="PPR" evidence="3">
    <location>
        <begin position="77"/>
        <end position="111"/>
    </location>
</feature>